<comment type="caution">
    <text evidence="4">The sequence shown here is derived from an EMBL/GenBank/DDBJ whole genome shotgun (WGS) entry which is preliminary data.</text>
</comment>
<dbReference type="InParanoid" id="G4TLX4"/>
<dbReference type="SUPFAM" id="SSF117281">
    <property type="entry name" value="Kelch motif"/>
    <property type="match status" value="2"/>
</dbReference>
<dbReference type="PANTHER" id="PTHR46093">
    <property type="entry name" value="ACYL-COA-BINDING DOMAIN-CONTAINING PROTEIN 5"/>
    <property type="match status" value="1"/>
</dbReference>
<feature type="compositionally biased region" description="Basic and acidic residues" evidence="3">
    <location>
        <begin position="138"/>
        <end position="151"/>
    </location>
</feature>
<feature type="compositionally biased region" description="Low complexity" evidence="3">
    <location>
        <begin position="115"/>
        <end position="125"/>
    </location>
</feature>
<name>G4TLX4_SERID</name>
<evidence type="ECO:0000313" key="5">
    <source>
        <dbReference type="Proteomes" id="UP000007148"/>
    </source>
</evidence>
<dbReference type="OrthoDB" id="10251809at2759"/>
<dbReference type="InterPro" id="IPR015915">
    <property type="entry name" value="Kelch-typ_b-propeller"/>
</dbReference>
<dbReference type="Proteomes" id="UP000007148">
    <property type="component" value="Unassembled WGS sequence"/>
</dbReference>
<dbReference type="HOGENOM" id="CLU_019536_3_0_1"/>
<organism evidence="4 5">
    <name type="scientific">Serendipita indica (strain DSM 11827)</name>
    <name type="common">Root endophyte fungus</name>
    <name type="synonym">Piriformospora indica</name>
    <dbReference type="NCBI Taxonomy" id="1109443"/>
    <lineage>
        <taxon>Eukaryota</taxon>
        <taxon>Fungi</taxon>
        <taxon>Dikarya</taxon>
        <taxon>Basidiomycota</taxon>
        <taxon>Agaricomycotina</taxon>
        <taxon>Agaricomycetes</taxon>
        <taxon>Sebacinales</taxon>
        <taxon>Serendipitaceae</taxon>
        <taxon>Serendipita</taxon>
    </lineage>
</organism>
<dbReference type="PANTHER" id="PTHR46093:SF18">
    <property type="entry name" value="FIBRONECTIN TYPE-III DOMAIN-CONTAINING PROTEIN"/>
    <property type="match status" value="1"/>
</dbReference>
<evidence type="ECO:0000256" key="2">
    <source>
        <dbReference type="ARBA" id="ARBA00022737"/>
    </source>
</evidence>
<keyword evidence="1" id="KW-0880">Kelch repeat</keyword>
<keyword evidence="2" id="KW-0677">Repeat</keyword>
<evidence type="ECO:0000256" key="3">
    <source>
        <dbReference type="SAM" id="MobiDB-lite"/>
    </source>
</evidence>
<feature type="region of interest" description="Disordered" evidence="3">
    <location>
        <begin position="1"/>
        <end position="170"/>
    </location>
</feature>
<proteinExistence type="predicted"/>
<evidence type="ECO:0000256" key="1">
    <source>
        <dbReference type="ARBA" id="ARBA00022441"/>
    </source>
</evidence>
<keyword evidence="5" id="KW-1185">Reference proteome</keyword>
<evidence type="ECO:0008006" key="6">
    <source>
        <dbReference type="Google" id="ProtNLM"/>
    </source>
</evidence>
<feature type="compositionally biased region" description="Polar residues" evidence="3">
    <location>
        <begin position="17"/>
        <end position="27"/>
    </location>
</feature>
<evidence type="ECO:0000313" key="4">
    <source>
        <dbReference type="EMBL" id="CCA72317.1"/>
    </source>
</evidence>
<accession>G4TLX4</accession>
<gene>
    <name evidence="4" type="ORF">PIIN_06251</name>
</gene>
<protein>
    <recommendedName>
        <fullName evidence="6">Tip elongation aberrant protein 1</fullName>
    </recommendedName>
</protein>
<sequence>MPLDPYSPSNGHILHTKGSNLSSNTFIAASPRDRDPSRDRDREDASLLSAPTVATPTPGHMTPFTPSITANQASNPERQSTPRAAPDTSSSTNATLQASQTAPSGHAAHPNVARAKGAASSASGSTQTPRASSRKTANGRERERDREDGHSSRRPKIRTHPRLPHGPADPAPPTLMYWSLAPVYGQLPTRSMRAHSVTLVENSAWLFGGCDERGCARDVWCCDVETFQWTHPPLTGDIPPPCRAHTATLVDGKRIFIFGGGEGPTYYNSLYILDTQTRRFTWVPCGQKPGTSVGGLNASSPQQAESPSTNPNQLPTPNPSTPSKAHNTLPSTPSNTPPPMPLPRRAHTAVLYKHKLYIFGGGNGIKALNDVWSLDTSVPIDRMRWEQVHTQGQKPGPRGYHTANLVGNIMIVVGGSDGRDCFSDIWVLNLDTFVWTLIDTDTEHKRLSHSSTQVGSYLFIMGGHDGVKYSSDLLLFNLVTLQYEHKVTMGRPPPARGYHISLLADAKLFVFGGFDGHSVYDDVWILDLAGAAYLPQVTSFALLIDGNS</sequence>
<feature type="compositionally biased region" description="Basic and acidic residues" evidence="3">
    <location>
        <begin position="31"/>
        <end position="45"/>
    </location>
</feature>
<feature type="compositionally biased region" description="Polar residues" evidence="3">
    <location>
        <begin position="64"/>
        <end position="103"/>
    </location>
</feature>
<feature type="compositionally biased region" description="Polar residues" evidence="3">
    <location>
        <begin position="297"/>
        <end position="313"/>
    </location>
</feature>
<feature type="region of interest" description="Disordered" evidence="3">
    <location>
        <begin position="291"/>
        <end position="344"/>
    </location>
</feature>
<dbReference type="EMBL" id="CAFZ01000158">
    <property type="protein sequence ID" value="CCA72317.1"/>
    <property type="molecule type" value="Genomic_DNA"/>
</dbReference>
<dbReference type="OMA" id="TMTWDRR"/>
<dbReference type="STRING" id="1109443.G4TLX4"/>
<feature type="compositionally biased region" description="Polar residues" evidence="3">
    <location>
        <begin position="126"/>
        <end position="136"/>
    </location>
</feature>
<reference evidence="4 5" key="1">
    <citation type="journal article" date="2011" name="PLoS Pathog.">
        <title>Endophytic Life Strategies Decoded by Genome and Transcriptome Analyses of the Mutualistic Root Symbiont Piriformospora indica.</title>
        <authorList>
            <person name="Zuccaro A."/>
            <person name="Lahrmann U."/>
            <person name="Guldener U."/>
            <person name="Langen G."/>
            <person name="Pfiffi S."/>
            <person name="Biedenkopf D."/>
            <person name="Wong P."/>
            <person name="Samans B."/>
            <person name="Grimm C."/>
            <person name="Basiewicz M."/>
            <person name="Murat C."/>
            <person name="Martin F."/>
            <person name="Kogel K.H."/>
        </authorList>
    </citation>
    <scope>NUCLEOTIDE SEQUENCE [LARGE SCALE GENOMIC DNA]</scope>
    <source>
        <strain evidence="4 5">DSM 11827</strain>
    </source>
</reference>
<dbReference type="eggNOG" id="KOG4152">
    <property type="taxonomic scope" value="Eukaryota"/>
</dbReference>
<dbReference type="Gene3D" id="2.120.10.80">
    <property type="entry name" value="Kelch-type beta propeller"/>
    <property type="match status" value="2"/>
</dbReference>
<feature type="compositionally biased region" description="Basic residues" evidence="3">
    <location>
        <begin position="152"/>
        <end position="163"/>
    </location>
</feature>
<dbReference type="AlphaFoldDB" id="G4TLX4"/>
<dbReference type="Pfam" id="PF24681">
    <property type="entry name" value="Kelch_KLHDC2_KLHL20_DRC7"/>
    <property type="match status" value="2"/>
</dbReference>